<evidence type="ECO:0000313" key="3">
    <source>
        <dbReference type="WBParaSite" id="ACRNAN_scaffold4705.g11377.t1"/>
    </source>
</evidence>
<keyword evidence="1" id="KW-0732">Signal</keyword>
<dbReference type="AlphaFoldDB" id="A0A914DZ11"/>
<feature type="signal peptide" evidence="1">
    <location>
        <begin position="1"/>
        <end position="19"/>
    </location>
</feature>
<organism evidence="2 3">
    <name type="scientific">Acrobeloides nanus</name>
    <dbReference type="NCBI Taxonomy" id="290746"/>
    <lineage>
        <taxon>Eukaryota</taxon>
        <taxon>Metazoa</taxon>
        <taxon>Ecdysozoa</taxon>
        <taxon>Nematoda</taxon>
        <taxon>Chromadorea</taxon>
        <taxon>Rhabditida</taxon>
        <taxon>Tylenchina</taxon>
        <taxon>Cephalobomorpha</taxon>
        <taxon>Cephaloboidea</taxon>
        <taxon>Cephalobidae</taxon>
        <taxon>Acrobeloides</taxon>
    </lineage>
</organism>
<dbReference type="PANTHER" id="PTHR23208:SF36">
    <property type="entry name" value="LYSOZYME-RELATED"/>
    <property type="match status" value="1"/>
</dbReference>
<dbReference type="Proteomes" id="UP000887540">
    <property type="component" value="Unplaced"/>
</dbReference>
<dbReference type="PANTHER" id="PTHR23208">
    <property type="entry name" value="LYSOZYME PROTEIN"/>
    <property type="match status" value="1"/>
</dbReference>
<keyword evidence="2" id="KW-1185">Reference proteome</keyword>
<feature type="chain" id="PRO_5037754841" evidence="1">
    <location>
        <begin position="20"/>
        <end position="154"/>
    </location>
</feature>
<dbReference type="InterPro" id="IPR017853">
    <property type="entry name" value="GH"/>
</dbReference>
<proteinExistence type="predicted"/>
<evidence type="ECO:0000313" key="2">
    <source>
        <dbReference type="Proteomes" id="UP000887540"/>
    </source>
</evidence>
<dbReference type="GO" id="GO:0007165">
    <property type="term" value="P:signal transduction"/>
    <property type="evidence" value="ECO:0007669"/>
    <property type="project" value="TreeGrafter"/>
</dbReference>
<sequence length="154" mass="17543">MKSLLAFVVLIIYVNQSYGYLGFDLPASQVFTTAQFNCFFNQSFYLILPQIYSANGEFEQIGLQNVVNARQSGLWADTIINPCRNVNNTCKNGLITGVEQALEIIKYVNSSSVPITYMNLQIQGHRNWPKDRTANQQFIMDFTNTIWVSKDHSD</sequence>
<protein>
    <submittedName>
        <fullName evidence="3">Uncharacterized protein</fullName>
    </submittedName>
</protein>
<dbReference type="InterPro" id="IPR051595">
    <property type="entry name" value="GH25_Enzymes"/>
</dbReference>
<name>A0A914DZ11_9BILA</name>
<accession>A0A914DZ11</accession>
<dbReference type="WBParaSite" id="ACRNAN_scaffold4705.g11377.t1">
    <property type="protein sequence ID" value="ACRNAN_scaffold4705.g11377.t1"/>
    <property type="gene ID" value="ACRNAN_scaffold4705.g11377"/>
</dbReference>
<reference evidence="3" key="1">
    <citation type="submission" date="2022-11" db="UniProtKB">
        <authorList>
            <consortium name="WormBaseParasite"/>
        </authorList>
    </citation>
    <scope>IDENTIFICATION</scope>
</reference>
<evidence type="ECO:0000256" key="1">
    <source>
        <dbReference type="SAM" id="SignalP"/>
    </source>
</evidence>
<dbReference type="SUPFAM" id="SSF51445">
    <property type="entry name" value="(Trans)glycosidases"/>
    <property type="match status" value="1"/>
</dbReference>